<keyword evidence="3" id="KW-1185">Reference proteome</keyword>
<dbReference type="GO" id="GO:0005929">
    <property type="term" value="C:cilium"/>
    <property type="evidence" value="ECO:0007669"/>
    <property type="project" value="TreeGrafter"/>
</dbReference>
<evidence type="ECO:0000313" key="3">
    <source>
        <dbReference type="Proteomes" id="UP000316759"/>
    </source>
</evidence>
<feature type="chain" id="PRO_5021241148" description="Thioredoxin domain-containing protein" evidence="1">
    <location>
        <begin position="20"/>
        <end position="332"/>
    </location>
</feature>
<evidence type="ECO:0000313" key="2">
    <source>
        <dbReference type="EMBL" id="TPP67827.1"/>
    </source>
</evidence>
<comment type="caution">
    <text evidence="2">The sequence shown here is derived from an EMBL/GenBank/DDBJ whole genome shotgun (WGS) entry which is preliminary data.</text>
</comment>
<keyword evidence="1" id="KW-0732">Signal</keyword>
<dbReference type="STRING" id="46835.A0A504ZAY2"/>
<organism evidence="2 3">
    <name type="scientific">Fasciola gigantica</name>
    <name type="common">Giant liver fluke</name>
    <dbReference type="NCBI Taxonomy" id="46835"/>
    <lineage>
        <taxon>Eukaryota</taxon>
        <taxon>Metazoa</taxon>
        <taxon>Spiralia</taxon>
        <taxon>Lophotrochozoa</taxon>
        <taxon>Platyhelminthes</taxon>
        <taxon>Trematoda</taxon>
        <taxon>Digenea</taxon>
        <taxon>Plagiorchiida</taxon>
        <taxon>Echinostomata</taxon>
        <taxon>Echinostomatoidea</taxon>
        <taxon>Fasciolidae</taxon>
        <taxon>Fasciola</taxon>
    </lineage>
</organism>
<dbReference type="PANTHER" id="PTHR14684:SF2">
    <property type="entry name" value="THIOREDOXIN DOMAIN-CONTAINING PROTEIN 15"/>
    <property type="match status" value="1"/>
</dbReference>
<dbReference type="AlphaFoldDB" id="A0A504ZAY2"/>
<feature type="signal peptide" evidence="1">
    <location>
        <begin position="1"/>
        <end position="19"/>
    </location>
</feature>
<dbReference type="GO" id="GO:0060271">
    <property type="term" value="P:cilium assembly"/>
    <property type="evidence" value="ECO:0007669"/>
    <property type="project" value="TreeGrafter"/>
</dbReference>
<dbReference type="Proteomes" id="UP000316759">
    <property type="component" value="Unassembled WGS sequence"/>
</dbReference>
<proteinExistence type="predicted"/>
<name>A0A504ZAY2_FASGI</name>
<gene>
    <name evidence="2" type="ORF">FGIG_11022</name>
</gene>
<sequence>MAFPIWVVHSVILLTLSDGEETVLQVAPSLPRITGPKPAENASDQKGLLSELQSVDPKNMNTQDHMNWSTKQSMLPAVSQTLDRPLSHCQLHLVTWSNFSQGSLIIPSSFGVEQMLQSTFRNRRTVSFNKRLQSVTGQSMRLTKPATHDCYLLFLYSLDCRFSYAAFPYIRALARAYPQFRFYAVRIEDYMAHRWSLRMLFVPKLKLIVDGRVLREYTGSDTHLDELVDFVWTNTRKIWRQLPKGPVTLLPEDLAEYPPEPLPKTDWCLIASWMTVFLSMLYVTWIHWDTFMRMLADVIYRLSGGRFGHAQTPSVQAGPILGWVPGQISSVH</sequence>
<dbReference type="InterPro" id="IPR036249">
    <property type="entry name" value="Thioredoxin-like_sf"/>
</dbReference>
<protein>
    <recommendedName>
        <fullName evidence="4">Thioredoxin domain-containing protein</fullName>
    </recommendedName>
</protein>
<dbReference type="SUPFAM" id="SSF52833">
    <property type="entry name" value="Thioredoxin-like"/>
    <property type="match status" value="1"/>
</dbReference>
<dbReference type="OrthoDB" id="1899781at2759"/>
<accession>A0A504ZAY2</accession>
<evidence type="ECO:0008006" key="4">
    <source>
        <dbReference type="Google" id="ProtNLM"/>
    </source>
</evidence>
<evidence type="ECO:0000256" key="1">
    <source>
        <dbReference type="SAM" id="SignalP"/>
    </source>
</evidence>
<dbReference type="InterPro" id="IPR042418">
    <property type="entry name" value="TXNDC15"/>
</dbReference>
<reference evidence="2 3" key="1">
    <citation type="submission" date="2019-04" db="EMBL/GenBank/DDBJ databases">
        <title>Annotation for the trematode Fasciola gigantica.</title>
        <authorList>
            <person name="Choi Y.-J."/>
        </authorList>
    </citation>
    <scope>NUCLEOTIDE SEQUENCE [LARGE SCALE GENOMIC DNA]</scope>
    <source>
        <strain evidence="2">Uganda_cow_1</strain>
    </source>
</reference>
<dbReference type="EMBL" id="SUNJ01000213">
    <property type="protein sequence ID" value="TPP67827.1"/>
    <property type="molecule type" value="Genomic_DNA"/>
</dbReference>
<dbReference type="PANTHER" id="PTHR14684">
    <property type="entry name" value="THIOREDOXIN DOMAIN-CONTAINING PROTEIN 15"/>
    <property type="match status" value="1"/>
</dbReference>